<dbReference type="InterPro" id="IPR050446">
    <property type="entry name" value="FAD-oxidoreductase/Apoptosis"/>
</dbReference>
<name>A0A1V3WFC4_MYCKA</name>
<proteinExistence type="predicted"/>
<dbReference type="PANTHER" id="PTHR43557:SF2">
    <property type="entry name" value="RIESKE DOMAIN-CONTAINING PROTEIN-RELATED"/>
    <property type="match status" value="1"/>
</dbReference>
<evidence type="ECO:0000313" key="6">
    <source>
        <dbReference type="EMBL" id="OOK65687.1"/>
    </source>
</evidence>
<dbReference type="AlphaFoldDB" id="A0A1V3WFC4"/>
<dbReference type="Proteomes" id="UP000189229">
    <property type="component" value="Unassembled WGS sequence"/>
</dbReference>
<evidence type="ECO:0000256" key="3">
    <source>
        <dbReference type="ARBA" id="ARBA00022827"/>
    </source>
</evidence>
<dbReference type="InterPro" id="IPR036188">
    <property type="entry name" value="FAD/NAD-bd_sf"/>
</dbReference>
<comment type="cofactor">
    <cofactor evidence="1">
        <name>FAD</name>
        <dbReference type="ChEBI" id="CHEBI:57692"/>
    </cofactor>
</comment>
<keyword evidence="4" id="KW-0560">Oxidoreductase</keyword>
<evidence type="ECO:0000259" key="5">
    <source>
        <dbReference type="Pfam" id="PF07992"/>
    </source>
</evidence>
<keyword evidence="3" id="KW-0274">FAD</keyword>
<evidence type="ECO:0000256" key="4">
    <source>
        <dbReference type="ARBA" id="ARBA00023002"/>
    </source>
</evidence>
<feature type="domain" description="FAD/NAD(P)-binding" evidence="5">
    <location>
        <begin position="8"/>
        <end position="139"/>
    </location>
</feature>
<accession>A0A1V3WFC4</accession>
<dbReference type="GO" id="GO:0005737">
    <property type="term" value="C:cytoplasm"/>
    <property type="evidence" value="ECO:0007669"/>
    <property type="project" value="TreeGrafter"/>
</dbReference>
<dbReference type="EMBL" id="MVBM01000010">
    <property type="protein sequence ID" value="OOK65687.1"/>
    <property type="molecule type" value="Genomic_DNA"/>
</dbReference>
<evidence type="ECO:0000256" key="2">
    <source>
        <dbReference type="ARBA" id="ARBA00022630"/>
    </source>
</evidence>
<organism evidence="6 7">
    <name type="scientific">Mycobacterium kansasii</name>
    <dbReference type="NCBI Taxonomy" id="1768"/>
    <lineage>
        <taxon>Bacteria</taxon>
        <taxon>Bacillati</taxon>
        <taxon>Actinomycetota</taxon>
        <taxon>Actinomycetes</taxon>
        <taxon>Mycobacteriales</taxon>
        <taxon>Mycobacteriaceae</taxon>
        <taxon>Mycobacterium</taxon>
    </lineage>
</organism>
<dbReference type="Pfam" id="PF07992">
    <property type="entry name" value="Pyr_redox_2"/>
    <property type="match status" value="1"/>
</dbReference>
<dbReference type="SUPFAM" id="SSF51905">
    <property type="entry name" value="FAD/NAD(P)-binding domain"/>
    <property type="match status" value="1"/>
</dbReference>
<gene>
    <name evidence="6" type="ORF">BZL30_8498</name>
</gene>
<comment type="caution">
    <text evidence="6">The sequence shown here is derived from an EMBL/GenBank/DDBJ whole genome shotgun (WGS) entry which is preliminary data.</text>
</comment>
<dbReference type="Gene3D" id="3.50.50.60">
    <property type="entry name" value="FAD/NAD(P)-binding domain"/>
    <property type="match status" value="2"/>
</dbReference>
<evidence type="ECO:0000313" key="7">
    <source>
        <dbReference type="Proteomes" id="UP000189229"/>
    </source>
</evidence>
<sequence length="210" mass="23239">MGTGRSPYRRATATAGYAGRLTIVSAEVHLPYDRPPLSKEVLRNEVDDVALKPREWYDEKDITLRLGSAATGLDTVAQTLTLADGTVLGYDELVIATGLVPRRIPTFPDIEGIRVLRSYDECMALRSHASAATRAVVVGPVLSAARWRPACAVWVWPWCWSNRSQRRWHRCSASRSVSWWPACIGTRGSTCAPVSAWPRSAVLAMSTRWS</sequence>
<dbReference type="PANTHER" id="PTHR43557">
    <property type="entry name" value="APOPTOSIS-INDUCING FACTOR 1"/>
    <property type="match status" value="1"/>
</dbReference>
<evidence type="ECO:0000256" key="1">
    <source>
        <dbReference type="ARBA" id="ARBA00001974"/>
    </source>
</evidence>
<dbReference type="GO" id="GO:0016651">
    <property type="term" value="F:oxidoreductase activity, acting on NAD(P)H"/>
    <property type="evidence" value="ECO:0007669"/>
    <property type="project" value="TreeGrafter"/>
</dbReference>
<dbReference type="InterPro" id="IPR023753">
    <property type="entry name" value="FAD/NAD-binding_dom"/>
</dbReference>
<reference evidence="6 7" key="1">
    <citation type="submission" date="2017-02" db="EMBL/GenBank/DDBJ databases">
        <title>Complete genome sequences of Mycobacterium kansasii strains isolated from rhesus macaques.</title>
        <authorList>
            <person name="Panda A."/>
            <person name="Nagaraj S."/>
            <person name="Zhao X."/>
            <person name="Tettelin H."/>
            <person name="Detolla L.J."/>
        </authorList>
    </citation>
    <scope>NUCLEOTIDE SEQUENCE [LARGE SCALE GENOMIC DNA]</scope>
    <source>
        <strain evidence="6 7">11-3813</strain>
    </source>
</reference>
<protein>
    <submittedName>
        <fullName evidence="6">Pyridine nucleotide-disulfide oxidoreductase family protein</fullName>
    </submittedName>
</protein>
<keyword evidence="2" id="KW-0285">Flavoprotein</keyword>